<sequence length="484" mass="55013">MTFPIDKVLSLLEEEVRDYQVPVVDLIAAQTRDPFKVLVATILSARTKDEVTAAASRRLFARASTSGELARLSVEDLEKLIYPVGFFRNKARYLRELPSALATMFDGRIPDRVEDLVRLPGVGRKTANLVVAVAFGKPAICVDTHVHRIMNIWGYVATSTPLQTEMALREKLPPEYWLKVNSILVAFGQGTCKPRLPHCDRCVVARYCPRIGITPRNVVAGGPRKKEGKRVGKRFVSWNVNGLRAAYKKGFLDSFHELDADIFAIQEIKAMPEQLPEKLREIKGYHSFWYPAEKKGYSGTAIYTRSEPLDVVYGLGREEFDHEGRVLTLEFDSFYFVNIYFPNAQHGLKRLDYKMAFNRAVRQHLDLLCEHKSVVVGGDFNVAHREIDLANPDSNVKNPGFTPEERAWMDEVIGAGYVDTFRQFNQDPGCYTWWSYRFNARARNIGWRIDYFLVDPASRDRIRGAAIHDEVAGSDHCPVSLTFT</sequence>
<comment type="cofactor">
    <cofactor evidence="14">
        <name>[4Fe-4S] cluster</name>
        <dbReference type="ChEBI" id="CHEBI:49883"/>
    </cofactor>
    <text evidence="14">Binds 1 [4Fe-4S] cluster.</text>
</comment>
<dbReference type="PROSITE" id="PS00727">
    <property type="entry name" value="AP_NUCLEASE_F1_2"/>
    <property type="match status" value="1"/>
</dbReference>
<dbReference type="Gene3D" id="1.10.1670.10">
    <property type="entry name" value="Helix-hairpin-Helix base-excision DNA repair enzymes (C-terminal)"/>
    <property type="match status" value="1"/>
</dbReference>
<evidence type="ECO:0000313" key="19">
    <source>
        <dbReference type="EMBL" id="BCO10110.1"/>
    </source>
</evidence>
<dbReference type="InterPro" id="IPR004036">
    <property type="entry name" value="Endonuclease-III-like_CS2"/>
</dbReference>
<keyword evidence="20" id="KW-1185">Reference proteome</keyword>
<evidence type="ECO:0000256" key="5">
    <source>
        <dbReference type="ARBA" id="ARBA00022723"/>
    </source>
</evidence>
<dbReference type="InterPro" id="IPR036691">
    <property type="entry name" value="Endo/exonu/phosph_ase_sf"/>
</dbReference>
<dbReference type="InterPro" id="IPR023170">
    <property type="entry name" value="HhH_base_excis_C"/>
</dbReference>
<feature type="site" description="Interaction with DNA substrate" evidence="17">
    <location>
        <position position="476"/>
    </location>
</feature>
<comment type="function">
    <text evidence="14">DNA repair enzyme that has both DNA N-glycosylase activity and AP-lyase activity. The DNA N-glycosylase activity releases various damaged pyrimidines from DNA by cleaving the N-glycosidic bond, leaving an AP (apurinic/apyrimidinic) site. The AP-lyase activity cleaves the phosphodiester bond 3' to the AP site by a beta-elimination, leaving a 3'-terminal unsaturated sugar and a product with a terminal 5'-phosphate.</text>
</comment>
<dbReference type="InterPro" id="IPR020848">
    <property type="entry name" value="AP_endonuclease_F1_CS"/>
</dbReference>
<dbReference type="InterPro" id="IPR005135">
    <property type="entry name" value="Endo/exonuclease/phosphatase"/>
</dbReference>
<dbReference type="SUPFAM" id="SSF56219">
    <property type="entry name" value="DNase I-like"/>
    <property type="match status" value="1"/>
</dbReference>
<dbReference type="Pfam" id="PF00633">
    <property type="entry name" value="HHH"/>
    <property type="match status" value="1"/>
</dbReference>
<dbReference type="InterPro" id="IPR020847">
    <property type="entry name" value="AP_endonuclease_F1_BS"/>
</dbReference>
<dbReference type="GO" id="GO:0006289">
    <property type="term" value="P:nucleotide-excision repair"/>
    <property type="evidence" value="ECO:0007669"/>
    <property type="project" value="TreeGrafter"/>
</dbReference>
<evidence type="ECO:0000256" key="6">
    <source>
        <dbReference type="ARBA" id="ARBA00022763"/>
    </source>
</evidence>
<comment type="cofactor">
    <cofactor evidence="1">
        <name>Mn(2+)</name>
        <dbReference type="ChEBI" id="CHEBI:29035"/>
    </cofactor>
</comment>
<dbReference type="EMBL" id="AP024233">
    <property type="protein sequence ID" value="BCO10110.1"/>
    <property type="molecule type" value="Genomic_DNA"/>
</dbReference>
<keyword evidence="5 14" id="KW-0479">Metal-binding</keyword>
<dbReference type="RefSeq" id="WP_267926846.1">
    <property type="nucleotide sequence ID" value="NZ_AP024233.1"/>
</dbReference>
<comment type="similarity">
    <text evidence="2">Belongs to the DNA repair enzymes AP/ExoA family.</text>
</comment>
<dbReference type="FunFam" id="3.60.10.10:FF:000026">
    <property type="entry name" value="Exodeoxyribonuclease III"/>
    <property type="match status" value="1"/>
</dbReference>
<feature type="domain" description="HhH-GPD" evidence="18">
    <location>
        <begin position="43"/>
        <end position="190"/>
    </location>
</feature>
<comment type="catalytic activity">
    <reaction evidence="14">
        <text>2'-deoxyribonucleotide-(2'-deoxyribose 5'-phosphate)-2'-deoxyribonucleotide-DNA = a 3'-end 2'-deoxyribonucleotide-(2,3-dehydro-2,3-deoxyribose 5'-phosphate)-DNA + a 5'-end 5'-phospho-2'-deoxyribonucleoside-DNA + H(+)</text>
        <dbReference type="Rhea" id="RHEA:66592"/>
        <dbReference type="Rhea" id="RHEA-COMP:13180"/>
        <dbReference type="Rhea" id="RHEA-COMP:16897"/>
        <dbReference type="Rhea" id="RHEA-COMP:17067"/>
        <dbReference type="ChEBI" id="CHEBI:15378"/>
        <dbReference type="ChEBI" id="CHEBI:136412"/>
        <dbReference type="ChEBI" id="CHEBI:157695"/>
        <dbReference type="ChEBI" id="CHEBI:167181"/>
        <dbReference type="EC" id="4.2.99.18"/>
    </reaction>
</comment>
<evidence type="ECO:0000256" key="12">
    <source>
        <dbReference type="ARBA" id="ARBA00023239"/>
    </source>
</evidence>
<dbReference type="PANTHER" id="PTHR43286:SF1">
    <property type="entry name" value="ENDONUCLEASE III-LIKE PROTEIN 1"/>
    <property type="match status" value="1"/>
</dbReference>
<feature type="binding site" evidence="14">
    <location>
        <position position="202"/>
    </location>
    <ligand>
        <name>[4Fe-4S] cluster</name>
        <dbReference type="ChEBI" id="CHEBI:49883"/>
    </ligand>
</feature>
<dbReference type="InterPro" id="IPR011257">
    <property type="entry name" value="DNA_glycosylase"/>
</dbReference>
<evidence type="ECO:0000256" key="4">
    <source>
        <dbReference type="ARBA" id="ARBA00022485"/>
    </source>
</evidence>
<name>A0A915U3D3_9BACT</name>
<evidence type="ECO:0000256" key="1">
    <source>
        <dbReference type="ARBA" id="ARBA00001936"/>
    </source>
</evidence>
<evidence type="ECO:0000256" key="15">
    <source>
        <dbReference type="PIRSR" id="PIRSR604808-1"/>
    </source>
</evidence>
<dbReference type="PANTHER" id="PTHR43286">
    <property type="entry name" value="ENDONUCLEASE III-LIKE PROTEIN 1"/>
    <property type="match status" value="1"/>
</dbReference>
<dbReference type="Pfam" id="PF00730">
    <property type="entry name" value="HhH-GPD"/>
    <property type="match status" value="1"/>
</dbReference>
<keyword evidence="8 16" id="KW-0460">Magnesium</keyword>
<feature type="active site" description="Proton donor/acceptor" evidence="15">
    <location>
        <position position="379"/>
    </location>
</feature>
<evidence type="ECO:0000313" key="20">
    <source>
        <dbReference type="Proteomes" id="UP001063350"/>
    </source>
</evidence>
<dbReference type="GO" id="GO:0006285">
    <property type="term" value="P:base-excision repair, AP site formation"/>
    <property type="evidence" value="ECO:0007669"/>
    <property type="project" value="TreeGrafter"/>
</dbReference>
<keyword evidence="14" id="KW-0238">DNA-binding</keyword>
<dbReference type="Proteomes" id="UP001063350">
    <property type="component" value="Chromosome"/>
</dbReference>
<dbReference type="SMART" id="SM00478">
    <property type="entry name" value="ENDO3c"/>
    <property type="match status" value="1"/>
</dbReference>
<comment type="cofactor">
    <cofactor evidence="16">
        <name>Mg(2+)</name>
        <dbReference type="ChEBI" id="CHEBI:18420"/>
    </cofactor>
    <cofactor evidence="16">
        <name>Mn(2+)</name>
        <dbReference type="ChEBI" id="CHEBI:29035"/>
    </cofactor>
    <text evidence="16">Probably binds two magnesium or manganese ions per subunit.</text>
</comment>
<reference evidence="19" key="1">
    <citation type="submission" date="2020-12" db="EMBL/GenBank/DDBJ databases">
        <title>Desulfobium dissulfuricans gen. nov., sp. nov., a novel mesophilic, sulfate-reducing bacterium isolated from a deep-sea hydrothermal vent.</title>
        <authorList>
            <person name="Hashimoto Y."/>
            <person name="Tame A."/>
            <person name="Sawayama S."/>
            <person name="Miyazaki J."/>
            <person name="Takai K."/>
            <person name="Nakagawa S."/>
        </authorList>
    </citation>
    <scope>NUCLEOTIDE SEQUENCE</scope>
    <source>
        <strain evidence="19">GF1</strain>
    </source>
</reference>
<keyword evidence="12 14" id="KW-0456">Lyase</keyword>
<evidence type="ECO:0000256" key="2">
    <source>
        <dbReference type="ARBA" id="ARBA00007092"/>
    </source>
</evidence>
<evidence type="ECO:0000256" key="11">
    <source>
        <dbReference type="ARBA" id="ARBA00023204"/>
    </source>
</evidence>
<feature type="site" description="Transition state stabilizer" evidence="17">
    <location>
        <position position="381"/>
    </location>
</feature>
<dbReference type="InterPro" id="IPR003265">
    <property type="entry name" value="HhH-GPD_domain"/>
</dbReference>
<feature type="binding site" evidence="16">
    <location>
        <position position="381"/>
    </location>
    <ligand>
        <name>Mg(2+)</name>
        <dbReference type="ChEBI" id="CHEBI:18420"/>
        <label>1</label>
    </ligand>
</feature>
<feature type="binding site" evidence="16">
    <location>
        <position position="239"/>
    </location>
    <ligand>
        <name>Mg(2+)</name>
        <dbReference type="ChEBI" id="CHEBI:18420"/>
        <label>1</label>
    </ligand>
</feature>
<evidence type="ECO:0000256" key="3">
    <source>
        <dbReference type="ARBA" id="ARBA00008343"/>
    </source>
</evidence>
<keyword evidence="16" id="KW-0464">Manganese</keyword>
<feature type="active site" evidence="15">
    <location>
        <position position="340"/>
    </location>
</feature>
<dbReference type="GO" id="GO:0140078">
    <property type="term" value="F:class I DNA-(apurinic or apyrimidinic site) endonuclease activity"/>
    <property type="evidence" value="ECO:0007669"/>
    <property type="project" value="UniProtKB-EC"/>
</dbReference>
<dbReference type="Gene3D" id="3.60.10.10">
    <property type="entry name" value="Endonuclease/exonuclease/phosphatase"/>
    <property type="match status" value="1"/>
</dbReference>
<dbReference type="PROSITE" id="PS00726">
    <property type="entry name" value="AP_NUCLEASE_F1_1"/>
    <property type="match status" value="1"/>
</dbReference>
<feature type="binding site" evidence="16">
    <location>
        <position position="379"/>
    </location>
    <ligand>
        <name>Mg(2+)</name>
        <dbReference type="ChEBI" id="CHEBI:18420"/>
        <label>1</label>
    </ligand>
</feature>
<dbReference type="GO" id="GO:0003677">
    <property type="term" value="F:DNA binding"/>
    <property type="evidence" value="ECO:0007669"/>
    <property type="project" value="UniProtKB-UniRule"/>
</dbReference>
<dbReference type="InterPro" id="IPR004808">
    <property type="entry name" value="AP_endonuc_1"/>
</dbReference>
<organism evidence="19 20">
    <name type="scientific">Desulfolithobacter dissulfuricans</name>
    <dbReference type="NCBI Taxonomy" id="2795293"/>
    <lineage>
        <taxon>Bacteria</taxon>
        <taxon>Pseudomonadati</taxon>
        <taxon>Thermodesulfobacteriota</taxon>
        <taxon>Desulfobulbia</taxon>
        <taxon>Desulfobulbales</taxon>
        <taxon>Desulfobulbaceae</taxon>
        <taxon>Desulfolithobacter</taxon>
    </lineage>
</organism>
<keyword evidence="7 14" id="KW-0378">Hydrolase</keyword>
<keyword evidence="10 14" id="KW-0411">Iron-sulfur</keyword>
<dbReference type="GO" id="GO:0046872">
    <property type="term" value="F:metal ion binding"/>
    <property type="evidence" value="ECO:0007669"/>
    <property type="project" value="UniProtKB-KW"/>
</dbReference>
<feature type="binding site" evidence="14">
    <location>
        <position position="199"/>
    </location>
    <ligand>
        <name>[4Fe-4S] cluster</name>
        <dbReference type="ChEBI" id="CHEBI:49883"/>
    </ligand>
</feature>
<dbReference type="KEGG" id="ddu:GF1_24860"/>
<evidence type="ECO:0000256" key="10">
    <source>
        <dbReference type="ARBA" id="ARBA00023014"/>
    </source>
</evidence>
<dbReference type="NCBIfam" id="TIGR00195">
    <property type="entry name" value="exoDNase_III"/>
    <property type="match status" value="1"/>
</dbReference>
<dbReference type="PROSITE" id="PS51435">
    <property type="entry name" value="AP_NUCLEASE_F1_4"/>
    <property type="match status" value="1"/>
</dbReference>
<dbReference type="AlphaFoldDB" id="A0A915U3D3"/>
<dbReference type="CDD" id="cd00056">
    <property type="entry name" value="ENDO3c"/>
    <property type="match status" value="1"/>
</dbReference>
<keyword evidence="4 14" id="KW-0004">4Fe-4S</keyword>
<feature type="site" description="Important for catalytic activity" evidence="17">
    <location>
        <position position="450"/>
    </location>
</feature>
<gene>
    <name evidence="14" type="primary">nth</name>
    <name evidence="19" type="ORF">GF1_24860</name>
</gene>
<comment type="similarity">
    <text evidence="3 14">Belongs to the Nth/MutY family.</text>
</comment>
<evidence type="ECO:0000259" key="18">
    <source>
        <dbReference type="SMART" id="SM00478"/>
    </source>
</evidence>
<keyword evidence="11 14" id="KW-0234">DNA repair</keyword>
<dbReference type="HAMAP" id="MF_00942">
    <property type="entry name" value="Nth"/>
    <property type="match status" value="1"/>
</dbReference>
<dbReference type="NCBIfam" id="TIGR00633">
    <property type="entry name" value="xth"/>
    <property type="match status" value="1"/>
</dbReference>
<evidence type="ECO:0000256" key="17">
    <source>
        <dbReference type="PIRSR" id="PIRSR604808-3"/>
    </source>
</evidence>
<feature type="binding site" evidence="16">
    <location>
        <position position="475"/>
    </location>
    <ligand>
        <name>Mg(2+)</name>
        <dbReference type="ChEBI" id="CHEBI:18420"/>
        <label>1</label>
    </ligand>
</feature>
<dbReference type="PROSITE" id="PS01155">
    <property type="entry name" value="ENDONUCLEASE_III_2"/>
    <property type="match status" value="1"/>
</dbReference>
<feature type="active site" description="Proton acceptor" evidence="15">
    <location>
        <position position="476"/>
    </location>
</feature>
<dbReference type="SUPFAM" id="SSF48150">
    <property type="entry name" value="DNA-glycosylase"/>
    <property type="match status" value="1"/>
</dbReference>
<dbReference type="InterPro" id="IPR000445">
    <property type="entry name" value="HhH_motif"/>
</dbReference>
<evidence type="ECO:0000256" key="7">
    <source>
        <dbReference type="ARBA" id="ARBA00022801"/>
    </source>
</evidence>
<feature type="binding site" evidence="16">
    <location>
        <position position="267"/>
    </location>
    <ligand>
        <name>Mg(2+)</name>
        <dbReference type="ChEBI" id="CHEBI:18420"/>
        <label>1</label>
    </ligand>
</feature>
<feature type="binding site" evidence="14">
    <location>
        <position position="192"/>
    </location>
    <ligand>
        <name>[4Fe-4S] cluster</name>
        <dbReference type="ChEBI" id="CHEBI:49883"/>
    </ligand>
</feature>
<dbReference type="Pfam" id="PF03372">
    <property type="entry name" value="Exo_endo_phos"/>
    <property type="match status" value="1"/>
</dbReference>
<dbReference type="GO" id="GO:0051539">
    <property type="term" value="F:4 iron, 4 sulfur cluster binding"/>
    <property type="evidence" value="ECO:0007669"/>
    <property type="project" value="UniProtKB-UniRule"/>
</dbReference>
<feature type="binding site" evidence="16">
    <location>
        <position position="476"/>
    </location>
    <ligand>
        <name>Mg(2+)</name>
        <dbReference type="ChEBI" id="CHEBI:18420"/>
        <label>1</label>
    </ligand>
</feature>
<evidence type="ECO:0000256" key="16">
    <source>
        <dbReference type="PIRSR" id="PIRSR604808-2"/>
    </source>
</evidence>
<dbReference type="InterPro" id="IPR005759">
    <property type="entry name" value="Nth"/>
</dbReference>
<keyword evidence="9 14" id="KW-0408">Iron</keyword>
<keyword evidence="6 14" id="KW-0227">DNA damage</keyword>
<evidence type="ECO:0000256" key="14">
    <source>
        <dbReference type="HAMAP-Rule" id="MF_00942"/>
    </source>
</evidence>
<dbReference type="EC" id="4.2.99.18" evidence="14"/>
<dbReference type="FunFam" id="1.10.340.30:FF:000001">
    <property type="entry name" value="Endonuclease III"/>
    <property type="match status" value="1"/>
</dbReference>
<accession>A0A915U3D3</accession>
<dbReference type="GO" id="GO:0000703">
    <property type="term" value="F:oxidized pyrimidine nucleobase lesion DNA N-glycosylase activity"/>
    <property type="evidence" value="ECO:0007669"/>
    <property type="project" value="TreeGrafter"/>
</dbReference>
<proteinExistence type="inferred from homology"/>
<evidence type="ECO:0000256" key="13">
    <source>
        <dbReference type="ARBA" id="ARBA00023295"/>
    </source>
</evidence>
<protein>
    <recommendedName>
        <fullName evidence="14">Endonuclease III</fullName>
        <ecNumber evidence="14">4.2.99.18</ecNumber>
    </recommendedName>
    <alternativeName>
        <fullName evidence="14">DNA-(apurinic or apyrimidinic site) lyase</fullName>
    </alternativeName>
</protein>
<feature type="binding site" evidence="14">
    <location>
        <position position="208"/>
    </location>
    <ligand>
        <name>[4Fe-4S] cluster</name>
        <dbReference type="ChEBI" id="CHEBI:49883"/>
    </ligand>
</feature>
<dbReference type="Gene3D" id="1.10.340.30">
    <property type="entry name" value="Hypothetical protein, domain 2"/>
    <property type="match status" value="1"/>
</dbReference>
<evidence type="ECO:0000256" key="9">
    <source>
        <dbReference type="ARBA" id="ARBA00023004"/>
    </source>
</evidence>
<keyword evidence="13 14" id="KW-0326">Glycosidase</keyword>
<evidence type="ECO:0000256" key="8">
    <source>
        <dbReference type="ARBA" id="ARBA00022842"/>
    </source>
</evidence>